<dbReference type="STRING" id="910347.SAMN05421773_1111"/>
<dbReference type="EMBL" id="FOLM01000011">
    <property type="protein sequence ID" value="SFD19334.1"/>
    <property type="molecule type" value="Genomic_DNA"/>
</dbReference>
<dbReference type="SUPFAM" id="SSF50370">
    <property type="entry name" value="Ricin B-like lectins"/>
    <property type="match status" value="1"/>
</dbReference>
<accession>A0A1I1QB19</accession>
<gene>
    <name evidence="3" type="ORF">SAMN05421773_1111</name>
</gene>
<feature type="domain" description="Ricin B lectin" evidence="2">
    <location>
        <begin position="47"/>
        <end position="170"/>
    </location>
</feature>
<reference evidence="3 4" key="1">
    <citation type="submission" date="2016-10" db="EMBL/GenBank/DDBJ databases">
        <authorList>
            <person name="de Groot N.N."/>
        </authorList>
    </citation>
    <scope>NUCLEOTIDE SEQUENCE [LARGE SCALE GENOMIC DNA]</scope>
    <source>
        <strain evidence="3 4">CGMCC 4.5739</strain>
    </source>
</reference>
<name>A0A1I1QB19_9ACTN</name>
<dbReference type="Gene3D" id="2.80.10.50">
    <property type="match status" value="3"/>
</dbReference>
<dbReference type="Pfam" id="PF14200">
    <property type="entry name" value="RicinB_lectin_2"/>
    <property type="match status" value="1"/>
</dbReference>
<keyword evidence="3" id="KW-0430">Lectin</keyword>
<evidence type="ECO:0000313" key="4">
    <source>
        <dbReference type="Proteomes" id="UP000199207"/>
    </source>
</evidence>
<dbReference type="Proteomes" id="UP000199207">
    <property type="component" value="Unassembled WGS sequence"/>
</dbReference>
<dbReference type="AlphaFoldDB" id="A0A1I1QB19"/>
<keyword evidence="1" id="KW-0732">Signal</keyword>
<feature type="signal peptide" evidence="1">
    <location>
        <begin position="1"/>
        <end position="41"/>
    </location>
</feature>
<keyword evidence="4" id="KW-1185">Reference proteome</keyword>
<protein>
    <submittedName>
        <fullName evidence="3">Ricin-type beta-trefoil lectin domain-like</fullName>
    </submittedName>
</protein>
<dbReference type="InterPro" id="IPR000772">
    <property type="entry name" value="Ricin_B_lectin"/>
</dbReference>
<dbReference type="RefSeq" id="WP_175541491.1">
    <property type="nucleotide sequence ID" value="NZ_FOLM01000011.1"/>
</dbReference>
<feature type="chain" id="PRO_5011732942" evidence="1">
    <location>
        <begin position="42"/>
        <end position="171"/>
    </location>
</feature>
<evidence type="ECO:0000256" key="1">
    <source>
        <dbReference type="SAM" id="SignalP"/>
    </source>
</evidence>
<organism evidence="3 4">
    <name type="scientific">Streptomyces aidingensis</name>
    <dbReference type="NCBI Taxonomy" id="910347"/>
    <lineage>
        <taxon>Bacteria</taxon>
        <taxon>Bacillati</taxon>
        <taxon>Actinomycetota</taxon>
        <taxon>Actinomycetes</taxon>
        <taxon>Kitasatosporales</taxon>
        <taxon>Streptomycetaceae</taxon>
        <taxon>Streptomyces</taxon>
    </lineage>
</organism>
<dbReference type="InterPro" id="IPR035992">
    <property type="entry name" value="Ricin_B-like_lectins"/>
</dbReference>
<evidence type="ECO:0000313" key="3">
    <source>
        <dbReference type="EMBL" id="SFD19334.1"/>
    </source>
</evidence>
<evidence type="ECO:0000259" key="2">
    <source>
        <dbReference type="SMART" id="SM00458"/>
    </source>
</evidence>
<dbReference type="GO" id="GO:0030246">
    <property type="term" value="F:carbohydrate binding"/>
    <property type="evidence" value="ECO:0007669"/>
    <property type="project" value="UniProtKB-KW"/>
</dbReference>
<dbReference type="CDD" id="cd00161">
    <property type="entry name" value="beta-trefoil_Ricin-like"/>
    <property type="match status" value="1"/>
</dbReference>
<proteinExistence type="predicted"/>
<dbReference type="SMART" id="SM00458">
    <property type="entry name" value="RICIN"/>
    <property type="match status" value="1"/>
</dbReference>
<feature type="non-terminal residue" evidence="3">
    <location>
        <position position="171"/>
    </location>
</feature>
<sequence>MTSPPRGRRGWVFGGRGWAAVALAAVAGLLLSLLTATTSQAQPATGTWYYLENRHSGKVLDVSDRSQDNGAGLIQYANNGGTHQQFRFLDSGDGYYRIQARHSNKVLDVYEWNADNGAQIVQWDDLNGTNQQFRAVDAGDGYYRFVNRFSGKALDVWEWSTADGGRISQYD</sequence>